<sequence length="435" mass="47125">MNNADVIIIGAGACGLMAARELSRAGRKVLVLEARNRLGGRIFTSPLSQFTGPVEAGAEFVHGDLPLTQAVLAEAGVACQLMTGISYEVKNGYLHESGEFIEDFPLLLEKLELLADDLPLADFLDEYLGEEKYQELRRTVIRFAEGYDAADTRKVSTLALREEWSAGGAATSYHPQGGYSQLIDYLAATAKASDVNIMLQTPVREVRWEPGQANVIAQGGQTYVSPQVLITVPIGVLQSKPDNPGYIHLTPALPEKQQALAQLGFGAVIKVCFEFNFAFWEESAFAKQNGNLAPELAFLFSDSHLFTAWWTQLPSKTPLLTAWLAGPPAEKYKDLPDNALITEALTNLADIFNTSVAYLREILKASVVFNWAADPFARGAYAYATVSAAEAQAIVAKPVNNTLFFAGEGLYRGHAMGTVEAALASGLEAAQEMLR</sequence>
<keyword evidence="7" id="KW-0073">Auxin biosynthesis</keyword>
<evidence type="ECO:0000256" key="3">
    <source>
        <dbReference type="ARBA" id="ARBA00005833"/>
    </source>
</evidence>
<proteinExistence type="inferred from homology"/>
<dbReference type="GO" id="GO:0050361">
    <property type="term" value="F:tryptophan 2-monooxygenase activity"/>
    <property type="evidence" value="ECO:0007669"/>
    <property type="project" value="UniProtKB-EC"/>
</dbReference>
<evidence type="ECO:0000256" key="8">
    <source>
        <dbReference type="ARBA" id="ARBA00047321"/>
    </source>
</evidence>
<dbReference type="PANTHER" id="PTHR10742:SF410">
    <property type="entry name" value="LYSINE-SPECIFIC HISTONE DEMETHYLASE 2"/>
    <property type="match status" value="1"/>
</dbReference>
<feature type="binding site" evidence="9">
    <location>
        <position position="203"/>
    </location>
    <ligand>
        <name>FAD</name>
        <dbReference type="ChEBI" id="CHEBI:57692"/>
    </ligand>
</feature>
<dbReference type="PANTHER" id="PTHR10742">
    <property type="entry name" value="FLAVIN MONOAMINE OXIDASE"/>
    <property type="match status" value="1"/>
</dbReference>
<dbReference type="SUPFAM" id="SSF51905">
    <property type="entry name" value="FAD/NAD(P)-binding domain"/>
    <property type="match status" value="1"/>
</dbReference>
<dbReference type="InterPro" id="IPR050281">
    <property type="entry name" value="Flavin_monoamine_oxidase"/>
</dbReference>
<keyword evidence="12" id="KW-1185">Reference proteome</keyword>
<dbReference type="Gene3D" id="3.50.50.60">
    <property type="entry name" value="FAD/NAD(P)-binding domain"/>
    <property type="match status" value="1"/>
</dbReference>
<dbReference type="EMBL" id="BJYS01000020">
    <property type="protein sequence ID" value="GEO05076.1"/>
    <property type="molecule type" value="Genomic_DNA"/>
</dbReference>
<name>A0A512AZE8_9BACT</name>
<comment type="pathway">
    <text evidence="2">Plant hormone metabolism; auxin biosynthesis.</text>
</comment>
<feature type="domain" description="Amine oxidase" evidence="10">
    <location>
        <begin position="14"/>
        <end position="126"/>
    </location>
</feature>
<dbReference type="InterPro" id="IPR002937">
    <property type="entry name" value="Amino_oxidase"/>
</dbReference>
<evidence type="ECO:0000256" key="5">
    <source>
        <dbReference type="ARBA" id="ARBA00017871"/>
    </source>
</evidence>
<comment type="similarity">
    <text evidence="3">Belongs to the tryptophan 2-monooxygenase family.</text>
</comment>
<dbReference type="AlphaFoldDB" id="A0A512AZE8"/>
<evidence type="ECO:0000256" key="7">
    <source>
        <dbReference type="ARBA" id="ARBA00023070"/>
    </source>
</evidence>
<dbReference type="InterPro" id="IPR036188">
    <property type="entry name" value="FAD/NAD-bd_sf"/>
</dbReference>
<dbReference type="RefSeq" id="WP_146898352.1">
    <property type="nucleotide sequence ID" value="NZ_BJYS01000020.1"/>
</dbReference>
<comment type="caution">
    <text evidence="11">The sequence shown here is derived from an EMBL/GenBank/DDBJ whole genome shotgun (WGS) entry which is preliminary data.</text>
</comment>
<feature type="binding site" evidence="9">
    <location>
        <begin position="33"/>
        <end position="34"/>
    </location>
    <ligand>
        <name>FAD</name>
        <dbReference type="ChEBI" id="CHEBI:57692"/>
    </ligand>
</feature>
<evidence type="ECO:0000256" key="9">
    <source>
        <dbReference type="PIRSR" id="PIRSR601613-1"/>
    </source>
</evidence>
<evidence type="ECO:0000259" key="10">
    <source>
        <dbReference type="Pfam" id="PF01593"/>
    </source>
</evidence>
<accession>A0A512AZE8</accession>
<feature type="domain" description="Amine oxidase" evidence="10">
    <location>
        <begin position="133"/>
        <end position="434"/>
    </location>
</feature>
<dbReference type="Pfam" id="PF01593">
    <property type="entry name" value="Amino_oxidase"/>
    <property type="match status" value="2"/>
</dbReference>
<evidence type="ECO:0000256" key="4">
    <source>
        <dbReference type="ARBA" id="ARBA00012535"/>
    </source>
</evidence>
<evidence type="ECO:0000313" key="11">
    <source>
        <dbReference type="EMBL" id="GEO05076.1"/>
    </source>
</evidence>
<evidence type="ECO:0000256" key="2">
    <source>
        <dbReference type="ARBA" id="ARBA00004814"/>
    </source>
</evidence>
<reference evidence="11 12" key="1">
    <citation type="submission" date="2019-07" db="EMBL/GenBank/DDBJ databases">
        <title>Whole genome shotgun sequence of Adhaeribacter aerolatus NBRC 106133.</title>
        <authorList>
            <person name="Hosoyama A."/>
            <person name="Uohara A."/>
            <person name="Ohji S."/>
            <person name="Ichikawa N."/>
        </authorList>
    </citation>
    <scope>NUCLEOTIDE SEQUENCE [LARGE SCALE GENOMIC DNA]</scope>
    <source>
        <strain evidence="11 12">NBRC 106133</strain>
    </source>
</reference>
<gene>
    <name evidence="11" type="ORF">AAE02nite_27400</name>
</gene>
<dbReference type="PRINTS" id="PR00757">
    <property type="entry name" value="AMINEOXDASEF"/>
</dbReference>
<dbReference type="SUPFAM" id="SSF54373">
    <property type="entry name" value="FAD-linked reductases, C-terminal domain"/>
    <property type="match status" value="1"/>
</dbReference>
<keyword evidence="6" id="KW-0560">Oxidoreductase</keyword>
<dbReference type="OrthoDB" id="56323at2"/>
<evidence type="ECO:0000256" key="1">
    <source>
        <dbReference type="ARBA" id="ARBA00001974"/>
    </source>
</evidence>
<evidence type="ECO:0000256" key="6">
    <source>
        <dbReference type="ARBA" id="ARBA00023002"/>
    </source>
</evidence>
<dbReference type="InterPro" id="IPR001613">
    <property type="entry name" value="Flavin_amine_oxidase"/>
</dbReference>
<evidence type="ECO:0000313" key="12">
    <source>
        <dbReference type="Proteomes" id="UP000321532"/>
    </source>
</evidence>
<comment type="catalytic activity">
    <reaction evidence="8">
        <text>L-tryptophan + O2 = indole-3-acetamide + CO2 + H2O</text>
        <dbReference type="Rhea" id="RHEA:16165"/>
        <dbReference type="ChEBI" id="CHEBI:15377"/>
        <dbReference type="ChEBI" id="CHEBI:15379"/>
        <dbReference type="ChEBI" id="CHEBI:16031"/>
        <dbReference type="ChEBI" id="CHEBI:16526"/>
        <dbReference type="ChEBI" id="CHEBI:57912"/>
        <dbReference type="EC" id="1.13.12.3"/>
    </reaction>
</comment>
<dbReference type="EC" id="1.13.12.3" evidence="4"/>
<organism evidence="11 12">
    <name type="scientific">Adhaeribacter aerolatus</name>
    <dbReference type="NCBI Taxonomy" id="670289"/>
    <lineage>
        <taxon>Bacteria</taxon>
        <taxon>Pseudomonadati</taxon>
        <taxon>Bacteroidota</taxon>
        <taxon>Cytophagia</taxon>
        <taxon>Cytophagales</taxon>
        <taxon>Hymenobacteraceae</taxon>
        <taxon>Adhaeribacter</taxon>
    </lineage>
</organism>
<protein>
    <recommendedName>
        <fullName evidence="5">Tryptophan 2-monooxygenase</fullName>
        <ecNumber evidence="4">1.13.12.3</ecNumber>
    </recommendedName>
</protein>
<dbReference type="GO" id="GO:0009851">
    <property type="term" value="P:auxin biosynthetic process"/>
    <property type="evidence" value="ECO:0007669"/>
    <property type="project" value="UniProtKB-KW"/>
</dbReference>
<dbReference type="Proteomes" id="UP000321532">
    <property type="component" value="Unassembled WGS sequence"/>
</dbReference>
<comment type="cofactor">
    <cofactor evidence="1">
        <name>FAD</name>
        <dbReference type="ChEBI" id="CHEBI:57692"/>
    </cofactor>
</comment>